<dbReference type="PRINTS" id="PR01182">
    <property type="entry name" value="ORNDCRBXLASE"/>
</dbReference>
<dbReference type="Proteomes" id="UP001337723">
    <property type="component" value="Chromosome"/>
</dbReference>
<dbReference type="InterPro" id="IPR022643">
    <property type="entry name" value="De-COase2_C"/>
</dbReference>
<dbReference type="InterPro" id="IPR000183">
    <property type="entry name" value="Orn/DAP/Arg_de-COase"/>
</dbReference>
<dbReference type="SUPFAM" id="SSF50621">
    <property type="entry name" value="Alanine racemase C-terminal domain-like"/>
    <property type="match status" value="1"/>
</dbReference>
<dbReference type="Gene3D" id="3.20.20.10">
    <property type="entry name" value="Alanine racemase"/>
    <property type="match status" value="1"/>
</dbReference>
<reference evidence="12 13" key="1">
    <citation type="submission" date="2023-01" db="EMBL/GenBank/DDBJ databases">
        <title>Complete genome sequence of Roseicyclus marinus strain Dej080120_10.</title>
        <authorList>
            <person name="Ueki S."/>
            <person name="Maruyama F."/>
        </authorList>
    </citation>
    <scope>NUCLEOTIDE SEQUENCE [LARGE SCALE GENOMIC DNA]</scope>
    <source>
        <strain evidence="12 13">Dej080120_10</strain>
    </source>
</reference>
<dbReference type="Pfam" id="PF00278">
    <property type="entry name" value="Orn_DAP_Arg_deC"/>
    <property type="match status" value="1"/>
</dbReference>
<dbReference type="PANTHER" id="PTHR11482:SF6">
    <property type="entry name" value="ORNITHINE DECARBOXYLASE 1-RELATED"/>
    <property type="match status" value="1"/>
</dbReference>
<evidence type="ECO:0000259" key="10">
    <source>
        <dbReference type="Pfam" id="PF00278"/>
    </source>
</evidence>
<dbReference type="GO" id="GO:0033387">
    <property type="term" value="P:putrescine biosynthetic process from arginine, via ornithine"/>
    <property type="evidence" value="ECO:0007669"/>
    <property type="project" value="TreeGrafter"/>
</dbReference>
<dbReference type="Gene3D" id="2.40.37.10">
    <property type="entry name" value="Lyase, Ornithine Decarboxylase, Chain A, domain 1"/>
    <property type="match status" value="1"/>
</dbReference>
<evidence type="ECO:0000256" key="9">
    <source>
        <dbReference type="RuleBase" id="RU003737"/>
    </source>
</evidence>
<evidence type="ECO:0000313" key="13">
    <source>
        <dbReference type="Proteomes" id="UP001337723"/>
    </source>
</evidence>
<dbReference type="InterPro" id="IPR009006">
    <property type="entry name" value="Ala_racemase/Decarboxylase_C"/>
</dbReference>
<evidence type="ECO:0000313" key="12">
    <source>
        <dbReference type="EMBL" id="BDW86367.1"/>
    </source>
</evidence>
<feature type="active site" description="Proton donor" evidence="8">
    <location>
        <position position="326"/>
    </location>
</feature>
<dbReference type="InterPro" id="IPR002433">
    <property type="entry name" value="Orn_de-COase"/>
</dbReference>
<evidence type="ECO:0000256" key="4">
    <source>
        <dbReference type="ARBA" id="ARBA00023239"/>
    </source>
</evidence>
<gene>
    <name evidence="12" type="ORF">MACH21_25440</name>
</gene>
<dbReference type="GO" id="GO:0005737">
    <property type="term" value="C:cytoplasm"/>
    <property type="evidence" value="ECO:0007669"/>
    <property type="project" value="TreeGrafter"/>
</dbReference>
<feature type="modified residue" description="N6-(pyridoxal phosphate)lysine" evidence="8">
    <location>
        <position position="52"/>
    </location>
</feature>
<proteinExistence type="inferred from homology"/>
<comment type="cofactor">
    <cofactor evidence="1 8">
        <name>pyridoxal 5'-phosphate</name>
        <dbReference type="ChEBI" id="CHEBI:597326"/>
    </cofactor>
</comment>
<evidence type="ECO:0000256" key="1">
    <source>
        <dbReference type="ARBA" id="ARBA00001933"/>
    </source>
</evidence>
<evidence type="ECO:0000256" key="5">
    <source>
        <dbReference type="ARBA" id="ARBA00034115"/>
    </source>
</evidence>
<dbReference type="EC" id="4.1.1.17" evidence="6"/>
<evidence type="ECO:0000256" key="2">
    <source>
        <dbReference type="ARBA" id="ARBA00008872"/>
    </source>
</evidence>
<evidence type="ECO:0000256" key="3">
    <source>
        <dbReference type="ARBA" id="ARBA00022898"/>
    </source>
</evidence>
<organism evidence="12 13">
    <name type="scientific">Roseicyclus marinus</name>
    <dbReference type="NCBI Taxonomy" id="2161673"/>
    <lineage>
        <taxon>Bacteria</taxon>
        <taxon>Pseudomonadati</taxon>
        <taxon>Pseudomonadota</taxon>
        <taxon>Alphaproteobacteria</taxon>
        <taxon>Rhodobacterales</taxon>
        <taxon>Roseobacteraceae</taxon>
        <taxon>Roseicyclus</taxon>
    </lineage>
</organism>
<dbReference type="EMBL" id="AP027266">
    <property type="protein sequence ID" value="BDW86367.1"/>
    <property type="molecule type" value="Genomic_DNA"/>
</dbReference>
<comment type="pathway">
    <text evidence="5">Amine and polyamine biosynthesis; putrescine biosynthesis via L-ornithine pathway; putrescine from L-ornithine: step 1/1.</text>
</comment>
<name>A0AA48KIZ8_9RHOB</name>
<comment type="catalytic activity">
    <reaction evidence="7">
        <text>L-ornithine + H(+) = putrescine + CO2</text>
        <dbReference type="Rhea" id="RHEA:22964"/>
        <dbReference type="ChEBI" id="CHEBI:15378"/>
        <dbReference type="ChEBI" id="CHEBI:16526"/>
        <dbReference type="ChEBI" id="CHEBI:46911"/>
        <dbReference type="ChEBI" id="CHEBI:326268"/>
        <dbReference type="EC" id="4.1.1.17"/>
    </reaction>
</comment>
<dbReference type="Pfam" id="PF02784">
    <property type="entry name" value="Orn_Arg_deC_N"/>
    <property type="match status" value="1"/>
</dbReference>
<keyword evidence="13" id="KW-1185">Reference proteome</keyword>
<feature type="domain" description="Orn/DAP/Arg decarboxylase 2 C-terminal" evidence="10">
    <location>
        <begin position="263"/>
        <end position="354"/>
    </location>
</feature>
<keyword evidence="3 8" id="KW-0663">Pyridoxal phosphate</keyword>
<protein>
    <recommendedName>
        <fullName evidence="6">ornithine decarboxylase</fullName>
        <ecNumber evidence="6">4.1.1.17</ecNumber>
    </recommendedName>
</protein>
<dbReference type="RefSeq" id="WP_338272301.1">
    <property type="nucleotide sequence ID" value="NZ_AP027266.1"/>
</dbReference>
<sequence>MSETRPLHRSPRDYLVAEAPDEPVLFLSPEVLQASARRFCEGFPGMVTYAVKANPAEAVLLNLMAAGVAGFDVASPAEIALVRSLSPEAALHYHNPVRSRSEIAMGVAAGVASWSVDQPGEWRKLDGALPPGAEVAVRFKLAVSGAAYDFGEKFGATEAEAVALLAQVAGAGFRPALTFHPGTQCADPEAWAAYIEAAGRIAGAAGVRLARLNVGGGFPSHRMRGEVPPLDAIFARIGAAVREVFGEEAPTLVCEPGRALVAEAVSLALRVKSLRGMGEVYLNDGIYGALAEQPLMGMTDRIRVMAPDGRARAGAARDRLVWGPTCDSLDRLPGKLPLPCDMAEGDYLLIDGMGAYSTATVTRFNGYGGLRLATVRALNEPSGTGHHRPCA</sequence>
<dbReference type="PANTHER" id="PTHR11482">
    <property type="entry name" value="ARGININE/DIAMINOPIMELATE/ORNITHINE DECARBOXYLASE"/>
    <property type="match status" value="1"/>
</dbReference>
<accession>A0AA48KIZ8</accession>
<evidence type="ECO:0000256" key="8">
    <source>
        <dbReference type="PIRSR" id="PIRSR600183-50"/>
    </source>
</evidence>
<keyword evidence="4" id="KW-0456">Lyase</keyword>
<dbReference type="InterPro" id="IPR022644">
    <property type="entry name" value="De-COase2_N"/>
</dbReference>
<dbReference type="CDD" id="cd00622">
    <property type="entry name" value="PLPDE_III_ODC"/>
    <property type="match status" value="1"/>
</dbReference>
<dbReference type="InterPro" id="IPR022653">
    <property type="entry name" value="De-COase2_pyr-phos_BS"/>
</dbReference>
<dbReference type="KEGG" id="rmai:MACH21_25440"/>
<dbReference type="GO" id="GO:0004586">
    <property type="term" value="F:ornithine decarboxylase activity"/>
    <property type="evidence" value="ECO:0007669"/>
    <property type="project" value="UniProtKB-EC"/>
</dbReference>
<dbReference type="AlphaFoldDB" id="A0AA48KIZ8"/>
<evidence type="ECO:0000256" key="6">
    <source>
        <dbReference type="ARBA" id="ARBA00034138"/>
    </source>
</evidence>
<dbReference type="InterPro" id="IPR029066">
    <property type="entry name" value="PLP-binding_barrel"/>
</dbReference>
<evidence type="ECO:0000256" key="7">
    <source>
        <dbReference type="ARBA" id="ARBA00049127"/>
    </source>
</evidence>
<feature type="domain" description="Orn/DAP/Arg decarboxylase 2 N-terminal" evidence="11">
    <location>
        <begin position="36"/>
        <end position="262"/>
    </location>
</feature>
<dbReference type="PRINTS" id="PR01179">
    <property type="entry name" value="ODADCRBXLASE"/>
</dbReference>
<dbReference type="SUPFAM" id="SSF51419">
    <property type="entry name" value="PLP-binding barrel"/>
    <property type="match status" value="1"/>
</dbReference>
<dbReference type="PROSITE" id="PS00878">
    <property type="entry name" value="ODR_DC_2_1"/>
    <property type="match status" value="1"/>
</dbReference>
<comment type="similarity">
    <text evidence="2 9">Belongs to the Orn/Lys/Arg decarboxylase class-II family.</text>
</comment>
<evidence type="ECO:0000259" key="11">
    <source>
        <dbReference type="Pfam" id="PF02784"/>
    </source>
</evidence>